<proteinExistence type="predicted"/>
<evidence type="ECO:0000313" key="3">
    <source>
        <dbReference type="Proteomes" id="UP000324222"/>
    </source>
</evidence>
<dbReference type="AlphaFoldDB" id="A0A5B7EK64"/>
<evidence type="ECO:0000256" key="1">
    <source>
        <dbReference type="SAM" id="Phobius"/>
    </source>
</evidence>
<dbReference type="EMBL" id="VSRR010002720">
    <property type="protein sequence ID" value="MPC32904.1"/>
    <property type="molecule type" value="Genomic_DNA"/>
</dbReference>
<comment type="caution">
    <text evidence="2">The sequence shown here is derived from an EMBL/GenBank/DDBJ whole genome shotgun (WGS) entry which is preliminary data.</text>
</comment>
<feature type="transmembrane region" description="Helical" evidence="1">
    <location>
        <begin position="99"/>
        <end position="118"/>
    </location>
</feature>
<keyword evidence="1" id="KW-0812">Transmembrane</keyword>
<keyword evidence="1" id="KW-0472">Membrane</keyword>
<organism evidence="2 3">
    <name type="scientific">Portunus trituberculatus</name>
    <name type="common">Swimming crab</name>
    <name type="synonym">Neptunus trituberculatus</name>
    <dbReference type="NCBI Taxonomy" id="210409"/>
    <lineage>
        <taxon>Eukaryota</taxon>
        <taxon>Metazoa</taxon>
        <taxon>Ecdysozoa</taxon>
        <taxon>Arthropoda</taxon>
        <taxon>Crustacea</taxon>
        <taxon>Multicrustacea</taxon>
        <taxon>Malacostraca</taxon>
        <taxon>Eumalacostraca</taxon>
        <taxon>Eucarida</taxon>
        <taxon>Decapoda</taxon>
        <taxon>Pleocyemata</taxon>
        <taxon>Brachyura</taxon>
        <taxon>Eubrachyura</taxon>
        <taxon>Portunoidea</taxon>
        <taxon>Portunidae</taxon>
        <taxon>Portuninae</taxon>
        <taxon>Portunus</taxon>
    </lineage>
</organism>
<keyword evidence="1" id="KW-1133">Transmembrane helix</keyword>
<accession>A0A5B7EK64</accession>
<feature type="transmembrane region" description="Helical" evidence="1">
    <location>
        <begin position="60"/>
        <end position="79"/>
    </location>
</feature>
<dbReference type="Proteomes" id="UP000324222">
    <property type="component" value="Unassembled WGS sequence"/>
</dbReference>
<protein>
    <submittedName>
        <fullName evidence="2">Uncharacterized protein</fullName>
    </submittedName>
</protein>
<reference evidence="2 3" key="1">
    <citation type="submission" date="2019-05" db="EMBL/GenBank/DDBJ databases">
        <title>Another draft genome of Portunus trituberculatus and its Hox gene families provides insights of decapod evolution.</title>
        <authorList>
            <person name="Jeong J.-H."/>
            <person name="Song I."/>
            <person name="Kim S."/>
            <person name="Choi T."/>
            <person name="Kim D."/>
            <person name="Ryu S."/>
            <person name="Kim W."/>
        </authorList>
    </citation>
    <scope>NUCLEOTIDE SEQUENCE [LARGE SCALE GENOMIC DNA]</scope>
    <source>
        <tissue evidence="2">Muscle</tissue>
    </source>
</reference>
<gene>
    <name evidence="2" type="ORF">E2C01_026238</name>
</gene>
<keyword evidence="3" id="KW-1185">Reference proteome</keyword>
<name>A0A5B7EK64_PORTR</name>
<sequence>MRERITRLDKHPPLPPLPAAFAPEDTISFTACFLPAHTTPSPCHHPVPYSYLSSQSIQRYYTLMLLSHTLSLIVCFLSPSTALPTVISSTSSYPFHLTFHNLLLSSFHCAIFCPKVSLTALIPSTFQYHVTCPSRAVRVNLCRAGGLYSSPDLEVLVRII</sequence>
<evidence type="ECO:0000313" key="2">
    <source>
        <dbReference type="EMBL" id="MPC32904.1"/>
    </source>
</evidence>